<protein>
    <submittedName>
        <fullName evidence="1">Uncharacterized protein</fullName>
    </submittedName>
</protein>
<organism evidence="1 2">
    <name type="scientific">Eumeta variegata</name>
    <name type="common">Bagworm moth</name>
    <name type="synonym">Eumeta japonica</name>
    <dbReference type="NCBI Taxonomy" id="151549"/>
    <lineage>
        <taxon>Eukaryota</taxon>
        <taxon>Metazoa</taxon>
        <taxon>Ecdysozoa</taxon>
        <taxon>Arthropoda</taxon>
        <taxon>Hexapoda</taxon>
        <taxon>Insecta</taxon>
        <taxon>Pterygota</taxon>
        <taxon>Neoptera</taxon>
        <taxon>Endopterygota</taxon>
        <taxon>Lepidoptera</taxon>
        <taxon>Glossata</taxon>
        <taxon>Ditrysia</taxon>
        <taxon>Tineoidea</taxon>
        <taxon>Psychidae</taxon>
        <taxon>Oiketicinae</taxon>
        <taxon>Eumeta</taxon>
    </lineage>
</organism>
<name>A0A4C1YNE8_EUMVA</name>
<comment type="caution">
    <text evidence="1">The sequence shown here is derived from an EMBL/GenBank/DDBJ whole genome shotgun (WGS) entry which is preliminary data.</text>
</comment>
<keyword evidence="2" id="KW-1185">Reference proteome</keyword>
<proteinExistence type="predicted"/>
<accession>A0A4C1YNE8</accession>
<reference evidence="1 2" key="1">
    <citation type="journal article" date="2019" name="Commun. Biol.">
        <title>The bagworm genome reveals a unique fibroin gene that provides high tensile strength.</title>
        <authorList>
            <person name="Kono N."/>
            <person name="Nakamura H."/>
            <person name="Ohtoshi R."/>
            <person name="Tomita M."/>
            <person name="Numata K."/>
            <person name="Arakawa K."/>
        </authorList>
    </citation>
    <scope>NUCLEOTIDE SEQUENCE [LARGE SCALE GENOMIC DNA]</scope>
</reference>
<evidence type="ECO:0000313" key="2">
    <source>
        <dbReference type="Proteomes" id="UP000299102"/>
    </source>
</evidence>
<dbReference type="EMBL" id="BGZK01001341">
    <property type="protein sequence ID" value="GBP77668.1"/>
    <property type="molecule type" value="Genomic_DNA"/>
</dbReference>
<evidence type="ECO:0000313" key="1">
    <source>
        <dbReference type="EMBL" id="GBP77668.1"/>
    </source>
</evidence>
<sequence>MAKIKVSPLCRSEWGVRRCYRHCRRRGVITSGPKRINLLFERHIERSNLDSINDTPNDSTPTWVQTPVPSDMKATLRPLDLRRSAVSRSNFKPPVLAQCDLGVADDRHHFWDMLTEESYLSVSWEAVKLTVTVVVTVLVKTVVNGHREAQQG</sequence>
<dbReference type="Proteomes" id="UP000299102">
    <property type="component" value="Unassembled WGS sequence"/>
</dbReference>
<gene>
    <name evidence="1" type="ORF">EVAR_57053_1</name>
</gene>
<dbReference type="AlphaFoldDB" id="A0A4C1YNE8"/>